<reference evidence="2 3" key="1">
    <citation type="journal article" date="2020" name="Genes (Basel)">
        <title>Genomic Comparison of Insect Gut Symbionts from Divergent Burkholderia Subclades.</title>
        <authorList>
            <person name="Takeshita K."/>
            <person name="Kikuchi Y."/>
        </authorList>
    </citation>
    <scope>NUCLEOTIDE SEQUENCE [LARGE SCALE GENOMIC DNA]</scope>
    <source>
        <strain evidence="2 3">PGU16</strain>
        <plasmid evidence="2 3">PPGU16_p1</plasmid>
    </source>
</reference>
<feature type="transmembrane region" description="Helical" evidence="1">
    <location>
        <begin position="349"/>
        <end position="369"/>
    </location>
</feature>
<evidence type="ECO:0000256" key="1">
    <source>
        <dbReference type="SAM" id="Phobius"/>
    </source>
</evidence>
<dbReference type="AlphaFoldDB" id="A0A7I8C3N0"/>
<proteinExistence type="predicted"/>
<dbReference type="InterPro" id="IPR005625">
    <property type="entry name" value="PepSY-ass_TM"/>
</dbReference>
<feature type="transmembrane region" description="Helical" evidence="1">
    <location>
        <begin position="489"/>
        <end position="507"/>
    </location>
</feature>
<name>A0A7I8C3N0_9BURK</name>
<feature type="transmembrane region" description="Helical" evidence="1">
    <location>
        <begin position="427"/>
        <end position="446"/>
    </location>
</feature>
<protein>
    <submittedName>
        <fullName evidence="2">Peptidase</fullName>
    </submittedName>
</protein>
<feature type="transmembrane region" description="Helical" evidence="1">
    <location>
        <begin position="12"/>
        <end position="36"/>
    </location>
</feature>
<geneLocation type="plasmid" evidence="2 3">
    <name>PPGU16_p1</name>
</geneLocation>
<dbReference type="RefSeq" id="WP_180726120.1">
    <property type="nucleotide sequence ID" value="NZ_AP023176.1"/>
</dbReference>
<feature type="transmembrane region" description="Helical" evidence="1">
    <location>
        <begin position="143"/>
        <end position="167"/>
    </location>
</feature>
<accession>A0A7I8C3N0</accession>
<dbReference type="Pfam" id="PF03929">
    <property type="entry name" value="PepSY_TM"/>
    <property type="match status" value="1"/>
</dbReference>
<dbReference type="PANTHER" id="PTHR34219">
    <property type="entry name" value="IRON-REGULATED INNER MEMBRANE PROTEIN-RELATED"/>
    <property type="match status" value="1"/>
</dbReference>
<organism evidence="2 3">
    <name type="scientific">Paraburkholderia largidicola</name>
    <dbReference type="NCBI Taxonomy" id="3014751"/>
    <lineage>
        <taxon>Bacteria</taxon>
        <taxon>Pseudomonadati</taxon>
        <taxon>Pseudomonadota</taxon>
        <taxon>Betaproteobacteria</taxon>
        <taxon>Burkholderiales</taxon>
        <taxon>Burkholderiaceae</taxon>
        <taxon>Paraburkholderia</taxon>
    </lineage>
</organism>
<gene>
    <name evidence="2" type="ORF">PPGU16_77170</name>
</gene>
<feature type="transmembrane region" description="Helical" evidence="1">
    <location>
        <begin position="188"/>
        <end position="210"/>
    </location>
</feature>
<keyword evidence="3" id="KW-1185">Reference proteome</keyword>
<evidence type="ECO:0000313" key="3">
    <source>
        <dbReference type="Proteomes" id="UP000510888"/>
    </source>
</evidence>
<keyword evidence="1" id="KW-0472">Membrane</keyword>
<keyword evidence="1" id="KW-0812">Transmembrane</keyword>
<dbReference type="PANTHER" id="PTHR34219:SF9">
    <property type="entry name" value="IRON-REGULATED INNER MEMBRANE PROTEIN"/>
    <property type="match status" value="1"/>
</dbReference>
<dbReference type="EMBL" id="AP023176">
    <property type="protein sequence ID" value="BCF94650.1"/>
    <property type="molecule type" value="Genomic_DNA"/>
</dbReference>
<keyword evidence="1" id="KW-1133">Transmembrane helix</keyword>
<keyword evidence="2" id="KW-0614">Plasmid</keyword>
<feature type="transmembrane region" description="Helical" evidence="1">
    <location>
        <begin position="453"/>
        <end position="477"/>
    </location>
</feature>
<dbReference type="KEGG" id="plad:PPGU16_77170"/>
<dbReference type="Proteomes" id="UP000510888">
    <property type="component" value="Plasmid PPGU16_p1"/>
</dbReference>
<evidence type="ECO:0000313" key="2">
    <source>
        <dbReference type="EMBL" id="BCF94650.1"/>
    </source>
</evidence>
<feature type="transmembrane region" description="Helical" evidence="1">
    <location>
        <begin position="390"/>
        <end position="415"/>
    </location>
</feature>
<sequence length="544" mass="59494">MRTDLLRVYKTVHTWTGVICGLALFICFYAGAITMFKDQLIDWTTPRDSVHQLIRVEDSPKLIEQVLATQPDARKYLSLRFHDRDHAWLTWPTHGRTQRATATLDANGQLHVDTTHPSDVAQFVNVLHMTAGVPGGFDVGMGVMGVVSLLYGLALVSGVIVLLPTLIKDLFVLRIGKNLKRMWLDAHNVVGILSLPFHLVMALSVVGFGLHDYIYSAQDKLIYDGKLQPMLVAQNPFFGKAPVKPEQDATKLLAPTALLDRVRAQAPGFEPEELTWRRAGQPGATVFVRGEAPDYLARSGGFALMDPVSGEFVNHKFLPGDGNGDNWAAATSAIYALHFGSYGGAPIQWGYFLLGLAGAFLFYSGNLLWIESRRKTQRAENQSIAQRRSASFLASLTVGVALGCINGIALSLVAAKWLSGHVADMHQWHASIYYTVFLVCIAWAFVRGAPRAAVELLLCAVIATAALPLTSVAGWLFPSTNWWAGGSDGSLAVDIVAALGAACYAWMWRATARRVSMGRTDSVWFDRSRQKSVVSDISNVRGLP</sequence>